<organism evidence="2 3">
    <name type="scientific">Plasmodium ovale curtisi</name>
    <dbReference type="NCBI Taxonomy" id="864141"/>
    <lineage>
        <taxon>Eukaryota</taxon>
        <taxon>Sar</taxon>
        <taxon>Alveolata</taxon>
        <taxon>Apicomplexa</taxon>
        <taxon>Aconoidasida</taxon>
        <taxon>Haemosporida</taxon>
        <taxon>Plasmodiidae</taxon>
        <taxon>Plasmodium</taxon>
        <taxon>Plasmodium (Plasmodium)</taxon>
    </lineage>
</organism>
<evidence type="ECO:0000313" key="3">
    <source>
        <dbReference type="Proteomes" id="UP000078546"/>
    </source>
</evidence>
<keyword evidence="1" id="KW-0175">Coiled coil</keyword>
<dbReference type="AlphaFoldDB" id="A0A1A8XD74"/>
<sequence length="452" mass="52895">GETPGIFIVLSGFATSDLSVDFCDARQGGGAYGKTPATRPFYGSWPFAGLLLTCSFLRYPLILWITVLPPLSELIPLAAAERPSAASHWHDRFPDWKAGSERNAINETAMTMITPSYLGDTIEYSSFEEHIKQILQKIYDKKESLKKIILLKDEAQLDITLLDDLIQKQTQTQTQTQKQTLIQNNETIQLISGQEDKHESNPFNHIQTYIQQKDTQNKNIQNLLKSLYNGNINTFIDTISKYILKQKDIELTQHVYTDEKINDYLEEIKNEQNKIDKTIDDIKIQETLKQITHIVNNIKTIKKDLLKEFIQHLIKYMNERYQNMQQGYNNLTNYINQYEEENNNMKQYITTIRNIQKIYYDNIYAKEKEIRSGQYYKDFITSRKNIYNIRENISKNVDMIKNEEKKKIQNCVDKYNSIKQYVKMFKNGDTQDENNNNNNDIYDKLIVPSLHA</sequence>
<accession>A0A1A8XD74</accession>
<reference evidence="3" key="1">
    <citation type="submission" date="2016-05" db="EMBL/GenBank/DDBJ databases">
        <authorList>
            <person name="Naeem Raeece"/>
        </authorList>
    </citation>
    <scope>NUCLEOTIDE SEQUENCE [LARGE SCALE GENOMIC DNA]</scope>
</reference>
<name>A0A1A8XD74_PLAOA</name>
<dbReference type="EMBL" id="FLQV01002752">
    <property type="protein sequence ID" value="SBT01807.1"/>
    <property type="molecule type" value="Genomic_DNA"/>
</dbReference>
<protein>
    <submittedName>
        <fullName evidence="2">Reticulocyte binding protein homologue 1 (RH1)</fullName>
    </submittedName>
</protein>
<feature type="coiled-coil region" evidence="1">
    <location>
        <begin position="321"/>
        <end position="351"/>
    </location>
</feature>
<evidence type="ECO:0000256" key="1">
    <source>
        <dbReference type="SAM" id="Coils"/>
    </source>
</evidence>
<proteinExistence type="predicted"/>
<gene>
    <name evidence="2" type="ORF">POVCU1_069690</name>
</gene>
<dbReference type="Proteomes" id="UP000078546">
    <property type="component" value="Unassembled WGS sequence"/>
</dbReference>
<feature type="non-terminal residue" evidence="2">
    <location>
        <position position="1"/>
    </location>
</feature>
<evidence type="ECO:0000313" key="2">
    <source>
        <dbReference type="EMBL" id="SBT01807.1"/>
    </source>
</evidence>